<comment type="caution">
    <text evidence="1">The sequence shown here is derived from an EMBL/GenBank/DDBJ whole genome shotgun (WGS) entry which is preliminary data.</text>
</comment>
<dbReference type="AlphaFoldDB" id="A0AB35S8B0"/>
<evidence type="ECO:0000313" key="2">
    <source>
        <dbReference type="Proteomes" id="UP001277803"/>
    </source>
</evidence>
<sequence>MRLMGQAGVNTVALAIFS</sequence>
<accession>A0AB35S8B0</accession>
<evidence type="ECO:0000313" key="1">
    <source>
        <dbReference type="EMBL" id="MDW3125756.1"/>
    </source>
</evidence>
<organism evidence="1 2">
    <name type="scientific">Bifidobacterium longum</name>
    <dbReference type="NCBI Taxonomy" id="216816"/>
    <lineage>
        <taxon>Bacteria</taxon>
        <taxon>Bacillati</taxon>
        <taxon>Actinomycetota</taxon>
        <taxon>Actinomycetes</taxon>
        <taxon>Bifidobacteriales</taxon>
        <taxon>Bifidobacteriaceae</taxon>
        <taxon>Bifidobacterium</taxon>
    </lineage>
</organism>
<dbReference type="EMBL" id="JAWLRA010000001">
    <property type="protein sequence ID" value="MDW3125756.1"/>
    <property type="molecule type" value="Genomic_DNA"/>
</dbReference>
<dbReference type="Proteomes" id="UP001277803">
    <property type="component" value="Unassembled WGS sequence"/>
</dbReference>
<name>A0AB35S8B0_BIFLN</name>
<proteinExistence type="predicted"/>
<gene>
    <name evidence="1" type="ORF">RS890_01190</name>
</gene>
<reference evidence="1" key="1">
    <citation type="submission" date="2023-10" db="EMBL/GenBank/DDBJ databases">
        <title>Rapid discrimination of Bifidobacterium longum Subspecies based on MALDI-TOF MS and Machine Learning.</title>
        <authorList>
            <person name="Chen J."/>
        </authorList>
    </citation>
    <scope>NUCLEOTIDE SEQUENCE</scope>
    <source>
        <strain evidence="1">YGMCC0039</strain>
    </source>
</reference>
<protein>
    <submittedName>
        <fullName evidence="1">Uncharacterized protein</fullName>
    </submittedName>
</protein>